<accession>A0A4Y1LUN0</accession>
<keyword evidence="2" id="KW-1185">Reference proteome</keyword>
<dbReference type="Proteomes" id="UP000316733">
    <property type="component" value="Segment"/>
</dbReference>
<gene>
    <name evidence="1" type="ORF">EST35_0217</name>
</gene>
<evidence type="ECO:0000313" key="2">
    <source>
        <dbReference type="Proteomes" id="UP000316733"/>
    </source>
</evidence>
<sequence length="167" mass="19122">MKILLTENESYELDRVPDDIEDIRYCILDCNDKSNVDFYFLPLIFLESFYSPAVVLKIGKYSIQMPLDWSILVCDEEYSDLEVVPLTSLNDRGFHTIVFNPLKHMVPVPSEITITSVFTEVKWYFPKLKSGAVLVIPLEDGPNPNCALFVKEGNKIPDPIDIAELFK</sequence>
<name>A0A4Y1LUN0_9CAUD</name>
<dbReference type="EMBL" id="MK797984">
    <property type="protein sequence ID" value="QCG76098.1"/>
    <property type="molecule type" value="Genomic_DNA"/>
</dbReference>
<reference evidence="2" key="1">
    <citation type="journal article" date="2020" name="bioRxiv">
        <title>Integrative omics analysis of Pseudomonas aeruginosa virus PA5oct highlights the molecular complexity of jumbo phages.</title>
        <authorList>
            <person name="Lood C."/>
            <person name="Danis-Wlodarczyk K."/>
            <person name="Blasdel B.G."/>
            <person name="Jang H.B."/>
            <person name="Vandenheuvel D."/>
            <person name="Briers Y."/>
            <person name="Noben J.-P."/>
            <person name="van Noort V."/>
            <person name="Drulis-Kawa Z."/>
            <person name="Lavigne R."/>
        </authorList>
    </citation>
    <scope>NUCLEOTIDE SEQUENCE [LARGE SCALE GENOMIC DNA]</scope>
</reference>
<proteinExistence type="predicted"/>
<evidence type="ECO:0000313" key="1">
    <source>
        <dbReference type="EMBL" id="QCG76098.1"/>
    </source>
</evidence>
<protein>
    <submittedName>
        <fullName evidence="1">Uncharacterized protein</fullName>
    </submittedName>
</protein>
<organism evidence="1 2">
    <name type="scientific">Pseudomonas phage vB_PaeM_PA5oct</name>
    <dbReference type="NCBI Taxonomy" id="2163605"/>
    <lineage>
        <taxon>Viruses</taxon>
        <taxon>Duplodnaviria</taxon>
        <taxon>Heunggongvirae</taxon>
        <taxon>Uroviricota</taxon>
        <taxon>Caudoviricetes</taxon>
        <taxon>Arenbergviridae</taxon>
        <taxon>Wroclawvirus</taxon>
        <taxon>Wroclawvirus PA5oct</taxon>
    </lineage>
</organism>